<evidence type="ECO:0000256" key="7">
    <source>
        <dbReference type="ARBA" id="ARBA00023136"/>
    </source>
</evidence>
<evidence type="ECO:0000313" key="12">
    <source>
        <dbReference type="Proteomes" id="UP000611629"/>
    </source>
</evidence>
<comment type="similarity">
    <text evidence="8">Belongs to the NhaC Na(+)/H(+) (TC 2.A.35) antiporter family.</text>
</comment>
<feature type="transmembrane region" description="Helical" evidence="9">
    <location>
        <begin position="6"/>
        <end position="39"/>
    </location>
</feature>
<keyword evidence="2" id="KW-0813">Transport</keyword>
<dbReference type="RefSeq" id="WP_179238610.1">
    <property type="nucleotide sequence ID" value="NZ_JACBNQ010000014.1"/>
</dbReference>
<name>A0A974GXB6_SEDHY</name>
<feature type="transmembrane region" description="Helical" evidence="9">
    <location>
        <begin position="181"/>
        <end position="199"/>
    </location>
</feature>
<dbReference type="PANTHER" id="PTHR33451:SF3">
    <property type="entry name" value="MALATE-2H(+)_NA(+)-LACTATE ANTIPORTER"/>
    <property type="match status" value="1"/>
</dbReference>
<feature type="transmembrane region" description="Helical" evidence="9">
    <location>
        <begin position="99"/>
        <end position="132"/>
    </location>
</feature>
<evidence type="ECO:0000256" key="6">
    <source>
        <dbReference type="ARBA" id="ARBA00022989"/>
    </source>
</evidence>
<keyword evidence="7 9" id="KW-0472">Membrane</keyword>
<reference evidence="11" key="1">
    <citation type="submission" date="2020-07" db="EMBL/GenBank/DDBJ databases">
        <title>Genomic analysis of a strain of Sedimentibacter Hydroxybenzoicus DSM7310.</title>
        <authorList>
            <person name="Ma S."/>
        </authorList>
    </citation>
    <scope>NUCLEOTIDE SEQUENCE</scope>
    <source>
        <strain evidence="11">DSM 7310</strain>
    </source>
</reference>
<evidence type="ECO:0000256" key="5">
    <source>
        <dbReference type="ARBA" id="ARBA00022692"/>
    </source>
</evidence>
<evidence type="ECO:0000256" key="3">
    <source>
        <dbReference type="ARBA" id="ARBA00022449"/>
    </source>
</evidence>
<keyword evidence="5 9" id="KW-0812">Transmembrane</keyword>
<comment type="subcellular location">
    <subcellularLocation>
        <location evidence="1">Cell membrane</location>
        <topology evidence="1">Multi-pass membrane protein</topology>
    </subcellularLocation>
</comment>
<dbReference type="AlphaFoldDB" id="A0A974GXB6"/>
<sequence length="439" mass="47856">MDFLISVFIFTVSLIFSLIKNISILIPLIVGMLAFSITAFNRGYTLKSIYTMILKGMKKALSLMPIFALIGIITAVWRASGTIPFLVYYGTELMNPDYFVLFAFLLSCLVSFALGTSFGTAGTIGVVLIVLAKGGGVNISVAAGAIISGAFFGDRCSPTSSSANLVAAITGTDLYDNVKRMFITGILPFAATVIIYFVLSKQNPVKLNESTLLNDISFYFDLSILTVLPAVIIFLLALFRKNVKTSMIFSIIAAIFVCVFIQKMDIPEIIKTMIFGFKLNSDREISQIISGGGLLSMTGVSLIVLIASSYSGIFEETGMLNDIQGILKKMSNKIGIYLTTLFTGFVTGAFCCNQTLPVLLTYQLMNKIYIEKGLTKEDIAIDIENTAIMTSELFPWSIAIAVPLATLSATPASIPYAVYLYLVPLLNIIRLKRMIKMLN</sequence>
<dbReference type="PANTHER" id="PTHR33451">
    <property type="entry name" value="MALATE-2H(+)/NA(+)-LACTATE ANTIPORTER"/>
    <property type="match status" value="1"/>
</dbReference>
<evidence type="ECO:0000256" key="8">
    <source>
        <dbReference type="ARBA" id="ARBA00038435"/>
    </source>
</evidence>
<dbReference type="EMBL" id="JACBNQ010000014">
    <property type="protein sequence ID" value="NYB74905.1"/>
    <property type="molecule type" value="Genomic_DNA"/>
</dbReference>
<feature type="transmembrane region" description="Helical" evidence="9">
    <location>
        <begin position="396"/>
        <end position="429"/>
    </location>
</feature>
<feature type="transmembrane region" description="Helical" evidence="9">
    <location>
        <begin position="334"/>
        <end position="356"/>
    </location>
</feature>
<dbReference type="GO" id="GO:0005886">
    <property type="term" value="C:plasma membrane"/>
    <property type="evidence" value="ECO:0007669"/>
    <property type="project" value="UniProtKB-SubCell"/>
</dbReference>
<protein>
    <submittedName>
        <fullName evidence="11">Na+/H+ antiporter NhaC family protein</fullName>
    </submittedName>
</protein>
<evidence type="ECO:0000256" key="1">
    <source>
        <dbReference type="ARBA" id="ARBA00004651"/>
    </source>
</evidence>
<keyword evidence="3" id="KW-0050">Antiport</keyword>
<comment type="caution">
    <text evidence="11">The sequence shown here is derived from an EMBL/GenBank/DDBJ whole genome shotgun (WGS) entry which is preliminary data.</text>
</comment>
<accession>A0A974GXB6</accession>
<gene>
    <name evidence="11" type="ORF">HZF24_12225</name>
</gene>
<evidence type="ECO:0000259" key="10">
    <source>
        <dbReference type="Pfam" id="PF03553"/>
    </source>
</evidence>
<evidence type="ECO:0000256" key="2">
    <source>
        <dbReference type="ARBA" id="ARBA00022448"/>
    </source>
</evidence>
<proteinExistence type="inferred from homology"/>
<feature type="transmembrane region" description="Helical" evidence="9">
    <location>
        <begin position="219"/>
        <end position="239"/>
    </location>
</feature>
<feature type="transmembrane region" description="Helical" evidence="9">
    <location>
        <begin position="60"/>
        <end position="79"/>
    </location>
</feature>
<evidence type="ECO:0000313" key="11">
    <source>
        <dbReference type="EMBL" id="NYB74905.1"/>
    </source>
</evidence>
<keyword evidence="6 9" id="KW-1133">Transmembrane helix</keyword>
<feature type="transmembrane region" description="Helical" evidence="9">
    <location>
        <begin position="288"/>
        <end position="313"/>
    </location>
</feature>
<feature type="domain" description="Na+/H+ antiporter NhaC-like C-terminal" evidence="10">
    <location>
        <begin position="149"/>
        <end position="429"/>
    </location>
</feature>
<evidence type="ECO:0000256" key="4">
    <source>
        <dbReference type="ARBA" id="ARBA00022475"/>
    </source>
</evidence>
<dbReference type="Proteomes" id="UP000611629">
    <property type="component" value="Unassembled WGS sequence"/>
</dbReference>
<dbReference type="InterPro" id="IPR052180">
    <property type="entry name" value="NhaC_Na-H+_Antiporter"/>
</dbReference>
<organism evidence="11 12">
    <name type="scientific">Sedimentibacter hydroxybenzoicus DSM 7310</name>
    <dbReference type="NCBI Taxonomy" id="1123245"/>
    <lineage>
        <taxon>Bacteria</taxon>
        <taxon>Bacillati</taxon>
        <taxon>Bacillota</taxon>
        <taxon>Tissierellia</taxon>
        <taxon>Sedimentibacter</taxon>
    </lineage>
</organism>
<dbReference type="GO" id="GO:0015297">
    <property type="term" value="F:antiporter activity"/>
    <property type="evidence" value="ECO:0007669"/>
    <property type="project" value="UniProtKB-KW"/>
</dbReference>
<evidence type="ECO:0000256" key="9">
    <source>
        <dbReference type="SAM" id="Phobius"/>
    </source>
</evidence>
<dbReference type="Pfam" id="PF03553">
    <property type="entry name" value="Na_H_antiporter"/>
    <property type="match status" value="1"/>
</dbReference>
<keyword evidence="4" id="KW-1003">Cell membrane</keyword>
<keyword evidence="12" id="KW-1185">Reference proteome</keyword>
<dbReference type="InterPro" id="IPR018461">
    <property type="entry name" value="Na/H_Antiport_NhaC-like_C"/>
</dbReference>
<feature type="transmembrane region" description="Helical" evidence="9">
    <location>
        <begin position="246"/>
        <end position="264"/>
    </location>
</feature>